<dbReference type="SUPFAM" id="SSF56112">
    <property type="entry name" value="Protein kinase-like (PK-like)"/>
    <property type="match status" value="1"/>
</dbReference>
<dbReference type="PANTHER" id="PTHR46084">
    <property type="entry name" value="PROTEIN MALE DISCOVERER 2"/>
    <property type="match status" value="1"/>
</dbReference>
<keyword evidence="2" id="KW-0732">Signal</keyword>
<dbReference type="GO" id="GO:0005524">
    <property type="term" value="F:ATP binding"/>
    <property type="evidence" value="ECO:0007669"/>
    <property type="project" value="InterPro"/>
</dbReference>
<dbReference type="AlphaFoldDB" id="S8DEI1"/>
<evidence type="ECO:0000256" key="3">
    <source>
        <dbReference type="ARBA" id="ARBA00022989"/>
    </source>
</evidence>
<dbReference type="InterPro" id="IPR020635">
    <property type="entry name" value="Tyr_kinase_cat_dom"/>
</dbReference>
<feature type="non-terminal residue" evidence="8">
    <location>
        <position position="1"/>
    </location>
</feature>
<feature type="domain" description="Protein kinase" evidence="7">
    <location>
        <begin position="76"/>
        <end position="337"/>
    </location>
</feature>
<evidence type="ECO:0000313" key="8">
    <source>
        <dbReference type="EMBL" id="EPS61193.1"/>
    </source>
</evidence>
<dbReference type="Proteomes" id="UP000015453">
    <property type="component" value="Unassembled WGS sequence"/>
</dbReference>
<gene>
    <name evidence="8" type="ORF">M569_13606</name>
</gene>
<evidence type="ECO:0000256" key="1">
    <source>
        <dbReference type="ARBA" id="ARBA00022692"/>
    </source>
</evidence>
<feature type="non-terminal residue" evidence="8">
    <location>
        <position position="337"/>
    </location>
</feature>
<keyword evidence="9" id="KW-1185">Reference proteome</keyword>
<dbReference type="OrthoDB" id="676979at2759"/>
<evidence type="ECO:0000256" key="4">
    <source>
        <dbReference type="ARBA" id="ARBA00023136"/>
    </source>
</evidence>
<accession>S8DEI1</accession>
<dbReference type="FunFam" id="3.30.200.20:FF:000489">
    <property type="entry name" value="Inactive receptor-like serine/threonine-protein kinase"/>
    <property type="match status" value="1"/>
</dbReference>
<dbReference type="Gene3D" id="1.10.510.10">
    <property type="entry name" value="Transferase(Phosphotransferase) domain 1"/>
    <property type="match status" value="2"/>
</dbReference>
<evidence type="ECO:0000256" key="2">
    <source>
        <dbReference type="ARBA" id="ARBA00022729"/>
    </source>
</evidence>
<dbReference type="InterPro" id="IPR001245">
    <property type="entry name" value="Ser-Thr/Tyr_kinase_cat_dom"/>
</dbReference>
<dbReference type="GO" id="GO:0012505">
    <property type="term" value="C:endomembrane system"/>
    <property type="evidence" value="ECO:0007669"/>
    <property type="project" value="UniProtKB-SubCell"/>
</dbReference>
<comment type="subcellular location">
    <subcellularLocation>
        <location evidence="5">Endomembrane system</location>
        <topology evidence="5">Single-pass type I membrane protein</topology>
    </subcellularLocation>
</comment>
<dbReference type="SMART" id="SM00219">
    <property type="entry name" value="TyrKc"/>
    <property type="match status" value="1"/>
</dbReference>
<reference evidence="8 9" key="1">
    <citation type="journal article" date="2013" name="BMC Genomics">
        <title>The miniature genome of a carnivorous plant Genlisea aurea contains a low number of genes and short non-coding sequences.</title>
        <authorList>
            <person name="Leushkin E.V."/>
            <person name="Sutormin R.A."/>
            <person name="Nabieva E.R."/>
            <person name="Penin A.A."/>
            <person name="Kondrashov A.S."/>
            <person name="Logacheva M.D."/>
        </authorList>
    </citation>
    <scope>NUCLEOTIDE SEQUENCE [LARGE SCALE GENOMIC DNA]</scope>
</reference>
<protein>
    <recommendedName>
        <fullName evidence="7">Protein kinase domain-containing protein</fullName>
    </recommendedName>
</protein>
<dbReference type="PANTHER" id="PTHR46084:SF19">
    <property type="entry name" value="PROTEIN KINASE DOMAIN-CONTAINING PROTEIN"/>
    <property type="match status" value="1"/>
</dbReference>
<evidence type="ECO:0000259" key="7">
    <source>
        <dbReference type="PROSITE" id="PS50011"/>
    </source>
</evidence>
<dbReference type="Pfam" id="PF07714">
    <property type="entry name" value="PK_Tyr_Ser-Thr"/>
    <property type="match status" value="1"/>
</dbReference>
<keyword evidence="1 6" id="KW-0812">Transmembrane</keyword>
<sequence length="337" mass="37688">SSKSTWLLSLEIVTGAMVSIMVVVVALLAAANRRPSIVMPWKKSDFARMLLFFFADSELLKDVVKYSRHELEAACEDFSNIIGSFPDSLLVYKGTLKGGPEIAVVSLGIAEERWADVRFEKEVADLARLKHENVGRLVGYCREKEDPFARMLVFEYASNGTLYEHLHYEEACQFSWTRRMKIIQGIARGIKYLHAELDPPFAISHLSSTSVYLTDDFSPKLVDFNCWKTAVSKSSMVYDLGILLLEIISGRTPGSIVDWAKEFLESPEEVVESVVDPQVKQFRRGDVGVIREVVKQCLLHPDAADVAELCSMIESGIEISVSAEIRASSLAWADLVL</sequence>
<keyword evidence="3 6" id="KW-1133">Transmembrane helix</keyword>
<proteinExistence type="predicted"/>
<evidence type="ECO:0000256" key="6">
    <source>
        <dbReference type="SAM" id="Phobius"/>
    </source>
</evidence>
<dbReference type="EMBL" id="AUSU01007023">
    <property type="protein sequence ID" value="EPS61193.1"/>
    <property type="molecule type" value="Genomic_DNA"/>
</dbReference>
<organism evidence="8 9">
    <name type="scientific">Genlisea aurea</name>
    <dbReference type="NCBI Taxonomy" id="192259"/>
    <lineage>
        <taxon>Eukaryota</taxon>
        <taxon>Viridiplantae</taxon>
        <taxon>Streptophyta</taxon>
        <taxon>Embryophyta</taxon>
        <taxon>Tracheophyta</taxon>
        <taxon>Spermatophyta</taxon>
        <taxon>Magnoliopsida</taxon>
        <taxon>eudicotyledons</taxon>
        <taxon>Gunneridae</taxon>
        <taxon>Pentapetalae</taxon>
        <taxon>asterids</taxon>
        <taxon>lamiids</taxon>
        <taxon>Lamiales</taxon>
        <taxon>Lentibulariaceae</taxon>
        <taxon>Genlisea</taxon>
    </lineage>
</organism>
<evidence type="ECO:0000256" key="5">
    <source>
        <dbReference type="ARBA" id="ARBA00046288"/>
    </source>
</evidence>
<feature type="transmembrane region" description="Helical" evidence="6">
    <location>
        <begin position="6"/>
        <end position="31"/>
    </location>
</feature>
<dbReference type="InterPro" id="IPR000719">
    <property type="entry name" value="Prot_kinase_dom"/>
</dbReference>
<keyword evidence="4 6" id="KW-0472">Membrane</keyword>
<name>S8DEI1_9LAMI</name>
<dbReference type="Gene3D" id="3.30.200.20">
    <property type="entry name" value="Phosphorylase Kinase, domain 1"/>
    <property type="match status" value="1"/>
</dbReference>
<comment type="caution">
    <text evidence="8">The sequence shown here is derived from an EMBL/GenBank/DDBJ whole genome shotgun (WGS) entry which is preliminary data.</text>
</comment>
<dbReference type="PROSITE" id="PS50011">
    <property type="entry name" value="PROTEIN_KINASE_DOM"/>
    <property type="match status" value="1"/>
</dbReference>
<dbReference type="InterPro" id="IPR011009">
    <property type="entry name" value="Kinase-like_dom_sf"/>
</dbReference>
<dbReference type="GO" id="GO:0004713">
    <property type="term" value="F:protein tyrosine kinase activity"/>
    <property type="evidence" value="ECO:0007669"/>
    <property type="project" value="InterPro"/>
</dbReference>
<evidence type="ECO:0000313" key="9">
    <source>
        <dbReference type="Proteomes" id="UP000015453"/>
    </source>
</evidence>